<proteinExistence type="predicted"/>
<keyword evidence="3" id="KW-1185">Reference proteome</keyword>
<accession>A0A9P7XX73</accession>
<gene>
    <name evidence="2" type="ORF">KI688_011837</name>
</gene>
<protein>
    <submittedName>
        <fullName evidence="2">Uncharacterized protein</fullName>
    </submittedName>
</protein>
<feature type="region of interest" description="Disordered" evidence="1">
    <location>
        <begin position="86"/>
        <end position="160"/>
    </location>
</feature>
<evidence type="ECO:0000313" key="2">
    <source>
        <dbReference type="EMBL" id="KAG9068242.1"/>
    </source>
</evidence>
<evidence type="ECO:0000256" key="1">
    <source>
        <dbReference type="SAM" id="MobiDB-lite"/>
    </source>
</evidence>
<comment type="caution">
    <text evidence="2">The sequence shown here is derived from an EMBL/GenBank/DDBJ whole genome shotgun (WGS) entry which is preliminary data.</text>
</comment>
<sequence>MSYPPVFDYLFSTANPKPYLIFRAFIIAHDSQDLQRFRLWVDRLLDDHVPLLDKPVFIKNLIISALTETKTAPLIVNHLAIPDELRTARTLPSPSPPGSQRQQEHQREQLLSQASQIAGAGLSSTHGRIQGAERERGRGSVPVRGGVRGGHGRGRGGLQT</sequence>
<name>A0A9P7XX73_9FUNG</name>
<dbReference type="EMBL" id="JAHRHY010000007">
    <property type="protein sequence ID" value="KAG9068242.1"/>
    <property type="molecule type" value="Genomic_DNA"/>
</dbReference>
<dbReference type="OrthoDB" id="2429423at2759"/>
<dbReference type="Proteomes" id="UP000707451">
    <property type="component" value="Unassembled WGS sequence"/>
</dbReference>
<dbReference type="AlphaFoldDB" id="A0A9P7XX73"/>
<organism evidence="2 3">
    <name type="scientific">Linnemannia hyalina</name>
    <dbReference type="NCBI Taxonomy" id="64524"/>
    <lineage>
        <taxon>Eukaryota</taxon>
        <taxon>Fungi</taxon>
        <taxon>Fungi incertae sedis</taxon>
        <taxon>Mucoromycota</taxon>
        <taxon>Mortierellomycotina</taxon>
        <taxon>Mortierellomycetes</taxon>
        <taxon>Mortierellales</taxon>
        <taxon>Mortierellaceae</taxon>
        <taxon>Linnemannia</taxon>
    </lineage>
</organism>
<evidence type="ECO:0000313" key="3">
    <source>
        <dbReference type="Proteomes" id="UP000707451"/>
    </source>
</evidence>
<reference evidence="2" key="1">
    <citation type="submission" date="2021-06" db="EMBL/GenBank/DDBJ databases">
        <title>Genome Sequence of Mortierella hyaline Strain SCG-10, a Cold-Adapted, Nitrate-Reducing Fungus Isolated from Soil in Minnesota, USA.</title>
        <authorList>
            <person name="Aldossari N."/>
        </authorList>
    </citation>
    <scope>NUCLEOTIDE SEQUENCE</scope>
    <source>
        <strain evidence="2">SCG-10</strain>
    </source>
</reference>